<evidence type="ECO:0000256" key="1">
    <source>
        <dbReference type="SAM" id="MobiDB-lite"/>
    </source>
</evidence>
<dbReference type="Gene3D" id="2.70.98.10">
    <property type="match status" value="1"/>
</dbReference>
<dbReference type="SMART" id="SM01065">
    <property type="entry name" value="CBM_2"/>
    <property type="match status" value="1"/>
</dbReference>
<dbReference type="InterPro" id="IPR011613">
    <property type="entry name" value="GH15-like"/>
</dbReference>
<organism evidence="3 4">
    <name type="scientific">Cylindrospermopsis raciborskii C07</name>
    <dbReference type="NCBI Taxonomy" id="2014886"/>
    <lineage>
        <taxon>Bacteria</taxon>
        <taxon>Bacillati</taxon>
        <taxon>Cyanobacteriota</taxon>
        <taxon>Cyanophyceae</taxon>
        <taxon>Nostocales</taxon>
        <taxon>Aphanizomenonaceae</taxon>
        <taxon>Cylindrospermopsis</taxon>
    </lineage>
</organism>
<dbReference type="Pfam" id="PF09137">
    <property type="entry name" value="Glucodextran_N"/>
    <property type="match status" value="1"/>
</dbReference>
<dbReference type="SUPFAM" id="SSF74650">
    <property type="entry name" value="Galactose mutarotase-like"/>
    <property type="match status" value="1"/>
</dbReference>
<dbReference type="InterPro" id="IPR008928">
    <property type="entry name" value="6-hairpin_glycosidase_sf"/>
</dbReference>
<comment type="caution">
    <text evidence="3">The sequence shown here is derived from an EMBL/GenBank/DDBJ whole genome shotgun (WGS) entry which is preliminary data.</text>
</comment>
<dbReference type="InterPro" id="IPR013783">
    <property type="entry name" value="Ig-like_fold"/>
</dbReference>
<feature type="compositionally biased region" description="Low complexity" evidence="1">
    <location>
        <begin position="178"/>
        <end position="188"/>
    </location>
</feature>
<evidence type="ECO:0000259" key="2">
    <source>
        <dbReference type="PROSITE" id="PS51166"/>
    </source>
</evidence>
<feature type="compositionally biased region" description="Polar residues" evidence="1">
    <location>
        <begin position="189"/>
        <end position="202"/>
    </location>
</feature>
<feature type="region of interest" description="Disordered" evidence="1">
    <location>
        <begin position="178"/>
        <end position="202"/>
    </location>
</feature>
<dbReference type="Proteomes" id="UP000236284">
    <property type="component" value="Unassembled WGS sequence"/>
</dbReference>
<dbReference type="SUPFAM" id="SSF48208">
    <property type="entry name" value="Six-hairpin glycosidases"/>
    <property type="match status" value="1"/>
</dbReference>
<dbReference type="Gene3D" id="1.50.10.10">
    <property type="match status" value="1"/>
</dbReference>
<dbReference type="InterPro" id="IPR014718">
    <property type="entry name" value="GH-type_carb-bd"/>
</dbReference>
<dbReference type="InterPro" id="IPR015220">
    <property type="entry name" value="Glucodextranase_N"/>
</dbReference>
<dbReference type="PROSITE" id="PS51166">
    <property type="entry name" value="CBM20"/>
    <property type="match status" value="1"/>
</dbReference>
<dbReference type="RefSeq" id="WP_102939329.1">
    <property type="nucleotide sequence ID" value="NZ_NJHS01000443.1"/>
</dbReference>
<gene>
    <name evidence="3" type="ORF">CEP15_19280</name>
</gene>
<dbReference type="InterPro" id="IPR002044">
    <property type="entry name" value="CBM20"/>
</dbReference>
<accession>A0ABX4WH74</accession>
<name>A0ABX4WH74_9CYAN</name>
<dbReference type="InterPro" id="IPR012341">
    <property type="entry name" value="6hp_glycosidase-like_sf"/>
</dbReference>
<protein>
    <submittedName>
        <fullName evidence="3">Amylase</fullName>
    </submittedName>
</protein>
<dbReference type="Pfam" id="PF00686">
    <property type="entry name" value="CBM_20"/>
    <property type="match status" value="1"/>
</dbReference>
<dbReference type="PROSITE" id="PS51257">
    <property type="entry name" value="PROKAR_LIPOPROTEIN"/>
    <property type="match status" value="1"/>
</dbReference>
<dbReference type="InterPro" id="IPR011013">
    <property type="entry name" value="Gal_mutarotase_sf_dom"/>
</dbReference>
<dbReference type="CDD" id="cd07430">
    <property type="entry name" value="GH15_N"/>
    <property type="match status" value="1"/>
</dbReference>
<dbReference type="EMBL" id="NJHS01000443">
    <property type="protein sequence ID" value="PNJ90768.1"/>
    <property type="molecule type" value="Genomic_DNA"/>
</dbReference>
<feature type="domain" description="CBM20" evidence="2">
    <location>
        <begin position="757"/>
        <end position="857"/>
    </location>
</feature>
<sequence>MRKSKLSILLASLVFACVSLGSVFLDPGIVLAENAPCAPGASSLWATSVKDFVGTSASKKSNVYFTGGEGILTEVFYPTVDNVQNVDLQFLVTDAKRTWGDEERKQDHKVTQVNKRSMVWEVTTTDKDKRWKITKRFFSDPNRPTVIERVTFATLEPGKTVQDYNLYLLNNPSINNSGSGSAANTCSGPQATGGDNSRTLSSNGRTFLAASEPNSTSSAVTTSLPWKTVGGTLMVSNGFVAQNDGYTDLFVGAGDKTMDWHYDNAVGGNVAQIGWVDFGNTTDTKISFDVALAFGNSEQAAMDVANATLNSDLAAVENDYTKEWVAYTAKLSDQNGLADDQYYLAAMNLKSIQDKSNGAMVAGPATPWGETNTDKNQGGYHLVWPRDLFKFASSLIAAGDTESANEAVDYFFNVQMQTTTSDDPYSRPGRFPQNNYVDGRIYWNGTQMDQTGMPIILAWKLNRTDLWPKIKLAAEYLAKYGPYTQQERWEEMRGYSPSTIAAEIAGLVCAADLAKKSNDPGAAEYYLKKADEWRNNVANWTFTTTGYHGNKQYYVRITSDKNPNDGVQLTYGNGGGTHDQRYIIDGGFLELVRLGVMSANDWTILETIPEYDEILKQTISKDGVEAEAWFRYNYDGYGEYNDDRNFDTSGRGRLWPIFTAERGIYEIAKSGNGCAGQKYLKDLKVMSSEAGFIPEQVWNNSTTITGWETITPASHLPGTSTRSIRPLSWAMGEYINLIVAVKDGKSDAPDVVCQRYACDKPQTGVTFTAKNATTKPGENVYLVGNSPLLGNWEPTSGVKLSPVSYPTWSVKVSLPASTSFEYKFVKVDANGKTTWEEAEKHSLQTPVSGEVSQVDKL</sequence>
<dbReference type="PANTHER" id="PTHR31616">
    <property type="entry name" value="TREHALASE"/>
    <property type="match status" value="1"/>
</dbReference>
<reference evidence="3 4" key="1">
    <citation type="submission" date="2017-06" db="EMBL/GenBank/DDBJ databases">
        <title>Genome variation in co-occurring toxic Cylindrospermopsis raciborskii strains determines phenotypic plasticity.</title>
        <authorList>
            <person name="Willis A."/>
            <person name="Woodhouse J."/>
            <person name="Ongley S."/>
            <person name="Jex A."/>
            <person name="Burford M."/>
            <person name="Neilan B."/>
        </authorList>
    </citation>
    <scope>NUCLEOTIDE SEQUENCE [LARGE SCALE GENOMIC DNA]</scope>
    <source>
        <strain evidence="3 4">C07</strain>
    </source>
</reference>
<evidence type="ECO:0000313" key="3">
    <source>
        <dbReference type="EMBL" id="PNJ90768.1"/>
    </source>
</evidence>
<dbReference type="Pfam" id="PF00723">
    <property type="entry name" value="Glyco_hydro_15"/>
    <property type="match status" value="1"/>
</dbReference>
<dbReference type="PANTHER" id="PTHR31616:SF0">
    <property type="entry name" value="GLUCAN 1,4-ALPHA-GLUCOSIDASE"/>
    <property type="match status" value="1"/>
</dbReference>
<dbReference type="Gene3D" id="2.60.40.10">
    <property type="entry name" value="Immunoglobulins"/>
    <property type="match status" value="1"/>
</dbReference>
<dbReference type="SUPFAM" id="SSF49452">
    <property type="entry name" value="Starch-binding domain-like"/>
    <property type="match status" value="1"/>
</dbReference>
<evidence type="ECO:0000313" key="4">
    <source>
        <dbReference type="Proteomes" id="UP000236284"/>
    </source>
</evidence>
<dbReference type="InterPro" id="IPR013784">
    <property type="entry name" value="Carb-bd-like_fold"/>
</dbReference>
<keyword evidence="4" id="KW-1185">Reference proteome</keyword>
<proteinExistence type="predicted"/>